<dbReference type="AlphaFoldDB" id="A5AS26"/>
<organism evidence="1">
    <name type="scientific">Vitis vinifera</name>
    <name type="common">Grape</name>
    <dbReference type="NCBI Taxonomy" id="29760"/>
    <lineage>
        <taxon>Eukaryota</taxon>
        <taxon>Viridiplantae</taxon>
        <taxon>Streptophyta</taxon>
        <taxon>Embryophyta</taxon>
        <taxon>Tracheophyta</taxon>
        <taxon>Spermatophyta</taxon>
        <taxon>Magnoliopsida</taxon>
        <taxon>eudicotyledons</taxon>
        <taxon>Gunneridae</taxon>
        <taxon>Pentapetalae</taxon>
        <taxon>rosids</taxon>
        <taxon>Vitales</taxon>
        <taxon>Vitaceae</taxon>
        <taxon>Viteae</taxon>
        <taxon>Vitis</taxon>
    </lineage>
</organism>
<sequence>MDRIHRPTIIIRDFFKSFPDAISRNTAKPRLISILNALTTRGNGSPGINFRDATWRLVDEGGGVGPKEQDCKREYENVANMARRIKLQPHVDTAETEAMVAIRQHPENVVSVIGDWCNCPHGQSTYLSRWRLITILPNRSNVSF</sequence>
<name>A5AS26_VITVI</name>
<proteinExistence type="predicted"/>
<protein>
    <submittedName>
        <fullName evidence="1">Uncharacterized protein</fullName>
    </submittedName>
</protein>
<dbReference type="EMBL" id="AM433466">
    <property type="protein sequence ID" value="CAN78238.1"/>
    <property type="molecule type" value="Genomic_DNA"/>
</dbReference>
<accession>A5AS26</accession>
<evidence type="ECO:0000313" key="1">
    <source>
        <dbReference type="EMBL" id="CAN78238.1"/>
    </source>
</evidence>
<gene>
    <name evidence="1" type="ORF">VITISV_036691</name>
</gene>
<reference evidence="1" key="1">
    <citation type="journal article" date="2007" name="PLoS ONE">
        <title>The first genome sequence of an elite grapevine cultivar (Pinot noir Vitis vinifera L.): coping with a highly heterozygous genome.</title>
        <authorList>
            <person name="Velasco R."/>
            <person name="Zharkikh A."/>
            <person name="Troggio M."/>
            <person name="Cartwright D.A."/>
            <person name="Cestaro A."/>
            <person name="Pruss D."/>
            <person name="Pindo M."/>
            <person name="FitzGerald L.M."/>
            <person name="Vezzulli S."/>
            <person name="Reid J."/>
            <person name="Malacarne G."/>
            <person name="Iliev D."/>
            <person name="Coppola G."/>
            <person name="Wardell B."/>
            <person name="Micheletti D."/>
            <person name="Macalma T."/>
            <person name="Facci M."/>
            <person name="Mitchell J.T."/>
            <person name="Perazzolli M."/>
            <person name="Eldredge G."/>
            <person name="Gatto P."/>
            <person name="Oyzerski R."/>
            <person name="Moretto M."/>
            <person name="Gutin N."/>
            <person name="Stefanini M."/>
            <person name="Chen Y."/>
            <person name="Segala C."/>
            <person name="Davenport C."/>
            <person name="Dematte L."/>
            <person name="Mraz A."/>
            <person name="Battilana J."/>
            <person name="Stormo K."/>
            <person name="Costa F."/>
            <person name="Tao Q."/>
            <person name="Si-Ammour A."/>
            <person name="Harkins T."/>
            <person name="Lackey A."/>
            <person name="Perbost C."/>
            <person name="Taillon B."/>
            <person name="Stella A."/>
            <person name="Solovyev V."/>
            <person name="Fawcett J.A."/>
            <person name="Sterck L."/>
            <person name="Vandepoele K."/>
            <person name="Grando S.M."/>
            <person name="Toppo S."/>
            <person name="Moser C."/>
            <person name="Lanchbury J."/>
            <person name="Bogden R."/>
            <person name="Skolnick M."/>
            <person name="Sgaramella V."/>
            <person name="Bhatnagar S.K."/>
            <person name="Fontana P."/>
            <person name="Gutin A."/>
            <person name="Van de Peer Y."/>
            <person name="Salamini F."/>
            <person name="Viola R."/>
        </authorList>
    </citation>
    <scope>NUCLEOTIDE SEQUENCE</scope>
</reference>